<dbReference type="Gene3D" id="2.70.70.10">
    <property type="entry name" value="Glucose Permease (Domain IIA)"/>
    <property type="match status" value="1"/>
</dbReference>
<dbReference type="EMBL" id="QFPW01000011">
    <property type="protein sequence ID" value="PZQ48602.1"/>
    <property type="molecule type" value="Genomic_DNA"/>
</dbReference>
<dbReference type="PANTHER" id="PTHR21666">
    <property type="entry name" value="PEPTIDASE-RELATED"/>
    <property type="match status" value="1"/>
</dbReference>
<proteinExistence type="predicted"/>
<dbReference type="Proteomes" id="UP000249185">
    <property type="component" value="Unassembled WGS sequence"/>
</dbReference>
<gene>
    <name evidence="2" type="ORF">DI556_13680</name>
</gene>
<evidence type="ECO:0000259" key="1">
    <source>
        <dbReference type="Pfam" id="PF01551"/>
    </source>
</evidence>
<dbReference type="InterPro" id="IPR011055">
    <property type="entry name" value="Dup_hybrid_motif"/>
</dbReference>
<dbReference type="PANTHER" id="PTHR21666:SF270">
    <property type="entry name" value="MUREIN HYDROLASE ACTIVATOR ENVC"/>
    <property type="match status" value="1"/>
</dbReference>
<dbReference type="GO" id="GO:0004222">
    <property type="term" value="F:metalloendopeptidase activity"/>
    <property type="evidence" value="ECO:0007669"/>
    <property type="project" value="TreeGrafter"/>
</dbReference>
<accession>A0A2W5N556</accession>
<dbReference type="CDD" id="cd12797">
    <property type="entry name" value="M23_peptidase"/>
    <property type="match status" value="1"/>
</dbReference>
<dbReference type="Pfam" id="PF01551">
    <property type="entry name" value="Peptidase_M23"/>
    <property type="match status" value="1"/>
</dbReference>
<evidence type="ECO:0000313" key="3">
    <source>
        <dbReference type="Proteomes" id="UP000249185"/>
    </source>
</evidence>
<comment type="caution">
    <text evidence="2">The sequence shown here is derived from an EMBL/GenBank/DDBJ whole genome shotgun (WGS) entry which is preliminary data.</text>
</comment>
<reference evidence="2 3" key="1">
    <citation type="submission" date="2017-08" db="EMBL/GenBank/DDBJ databases">
        <title>Infants hospitalized years apart are colonized by the same room-sourced microbial strains.</title>
        <authorList>
            <person name="Brooks B."/>
            <person name="Olm M.R."/>
            <person name="Firek B.A."/>
            <person name="Baker R."/>
            <person name="Thomas B.C."/>
            <person name="Morowitz M.J."/>
            <person name="Banfield J.F."/>
        </authorList>
    </citation>
    <scope>NUCLEOTIDE SEQUENCE [LARGE SCALE GENOMIC DNA]</scope>
    <source>
        <strain evidence="2">S2_005_002_R2_34</strain>
    </source>
</reference>
<protein>
    <recommendedName>
        <fullName evidence="1">M23ase beta-sheet core domain-containing protein</fullName>
    </recommendedName>
</protein>
<dbReference type="SUPFAM" id="SSF51261">
    <property type="entry name" value="Duplicated hybrid motif"/>
    <property type="match status" value="1"/>
</dbReference>
<name>A0A2W5N556_RHOSU</name>
<organism evidence="2 3">
    <name type="scientific">Rhodovulum sulfidophilum</name>
    <name type="common">Rhodobacter sulfidophilus</name>
    <dbReference type="NCBI Taxonomy" id="35806"/>
    <lineage>
        <taxon>Bacteria</taxon>
        <taxon>Pseudomonadati</taxon>
        <taxon>Pseudomonadota</taxon>
        <taxon>Alphaproteobacteria</taxon>
        <taxon>Rhodobacterales</taxon>
        <taxon>Paracoccaceae</taxon>
        <taxon>Rhodovulum</taxon>
    </lineage>
</organism>
<dbReference type="InterPro" id="IPR016047">
    <property type="entry name" value="M23ase_b-sheet_dom"/>
</dbReference>
<dbReference type="InterPro" id="IPR050570">
    <property type="entry name" value="Cell_wall_metabolism_enzyme"/>
</dbReference>
<feature type="domain" description="M23ase beta-sheet core" evidence="1">
    <location>
        <begin position="38"/>
        <end position="141"/>
    </location>
</feature>
<sequence>MPVNGTPRVPERFAIDWVRIGEGGKLYSGDGSKVEDFAYYGTEVLSVAPGTVANVYDEARTQVPNADPTGINTENIGGDMVAVDIGEGRYAFYAHMRPGSIRVKLGDRVKTGQVIGLLGNTGNTTAPHLHFHVMDGPSPLDANGLPYVFRAFRSTGTLGNEAAFETGATAEVTPRLAGDYEAALPLNNQVVDFE</sequence>
<dbReference type="AlphaFoldDB" id="A0A2W5N556"/>
<evidence type="ECO:0000313" key="2">
    <source>
        <dbReference type="EMBL" id="PZQ48602.1"/>
    </source>
</evidence>